<feature type="transmembrane region" description="Helical" evidence="8">
    <location>
        <begin position="362"/>
        <end position="383"/>
    </location>
</feature>
<evidence type="ECO:0000256" key="9">
    <source>
        <dbReference type="PIRNR" id="PIRNR002869"/>
    </source>
</evidence>
<dbReference type="OrthoDB" id="9804143at2"/>
<comment type="similarity">
    <text evidence="8 9">Belongs to the MurJ/MviN family.</text>
</comment>
<keyword evidence="7 8" id="KW-0472">Membrane</keyword>
<dbReference type="PRINTS" id="PR01806">
    <property type="entry name" value="VIRFACTRMVIN"/>
</dbReference>
<dbReference type="GO" id="GO:0015648">
    <property type="term" value="F:lipid-linked peptidoglycan transporter activity"/>
    <property type="evidence" value="ECO:0007669"/>
    <property type="project" value="UniProtKB-UniRule"/>
</dbReference>
<dbReference type="InterPro" id="IPR004268">
    <property type="entry name" value="MurJ"/>
</dbReference>
<dbReference type="NCBIfam" id="TIGR01695">
    <property type="entry name" value="murJ_mviN"/>
    <property type="match status" value="1"/>
</dbReference>
<dbReference type="EMBL" id="RBIJ01000003">
    <property type="protein sequence ID" value="RKQ84601.1"/>
    <property type="molecule type" value="Genomic_DNA"/>
</dbReference>
<feature type="transmembrane region" description="Helical" evidence="8">
    <location>
        <begin position="243"/>
        <end position="267"/>
    </location>
</feature>
<feature type="transmembrane region" description="Helical" evidence="8">
    <location>
        <begin position="326"/>
        <end position="350"/>
    </location>
</feature>
<evidence type="ECO:0000256" key="1">
    <source>
        <dbReference type="ARBA" id="ARBA00004651"/>
    </source>
</evidence>
<evidence type="ECO:0000256" key="6">
    <source>
        <dbReference type="ARBA" id="ARBA00022989"/>
    </source>
</evidence>
<feature type="transmembrane region" description="Helical" evidence="8">
    <location>
        <begin position="458"/>
        <end position="479"/>
    </location>
</feature>
<evidence type="ECO:0000313" key="11">
    <source>
        <dbReference type="Proteomes" id="UP000267019"/>
    </source>
</evidence>
<dbReference type="GO" id="GO:0009252">
    <property type="term" value="P:peptidoglycan biosynthetic process"/>
    <property type="evidence" value="ECO:0007669"/>
    <property type="project" value="UniProtKB-UniRule"/>
</dbReference>
<dbReference type="PIRSF" id="PIRSF002869">
    <property type="entry name" value="MviN"/>
    <property type="match status" value="1"/>
</dbReference>
<dbReference type="InterPro" id="IPR051050">
    <property type="entry name" value="Lipid_II_flippase_MurJ/MviN"/>
</dbReference>
<dbReference type="CDD" id="cd13123">
    <property type="entry name" value="MATE_MurJ_like"/>
    <property type="match status" value="1"/>
</dbReference>
<dbReference type="AlphaFoldDB" id="A0A660KWC7"/>
<keyword evidence="4 8" id="KW-0133">Cell shape</keyword>
<dbReference type="Pfam" id="PF03023">
    <property type="entry name" value="MurJ"/>
    <property type="match status" value="1"/>
</dbReference>
<evidence type="ECO:0000256" key="7">
    <source>
        <dbReference type="ARBA" id="ARBA00023136"/>
    </source>
</evidence>
<dbReference type="Proteomes" id="UP000267019">
    <property type="component" value="Unassembled WGS sequence"/>
</dbReference>
<dbReference type="HAMAP" id="MF_02078">
    <property type="entry name" value="MurJ_MviN"/>
    <property type="match status" value="1"/>
</dbReference>
<keyword evidence="8 9" id="KW-0961">Cell wall biogenesis/degradation</keyword>
<organism evidence="10 11">
    <name type="scientific">Brockia lithotrophica</name>
    <dbReference type="NCBI Taxonomy" id="933949"/>
    <lineage>
        <taxon>Bacteria</taxon>
        <taxon>Bacillati</taxon>
        <taxon>Bacillota</taxon>
        <taxon>Bacilli</taxon>
        <taxon>Bacillales</taxon>
        <taxon>Bacillales Family X. Incertae Sedis</taxon>
        <taxon>Brockia</taxon>
    </lineage>
</organism>
<proteinExistence type="inferred from homology"/>
<reference evidence="10 11" key="1">
    <citation type="submission" date="2018-10" db="EMBL/GenBank/DDBJ databases">
        <title>Genomic Encyclopedia of Type Strains, Phase IV (KMG-IV): sequencing the most valuable type-strain genomes for metagenomic binning, comparative biology and taxonomic classification.</title>
        <authorList>
            <person name="Goeker M."/>
        </authorList>
    </citation>
    <scope>NUCLEOTIDE SEQUENCE [LARGE SCALE GENOMIC DNA]</scope>
    <source>
        <strain evidence="10 11">DSM 22653</strain>
    </source>
</reference>
<feature type="transmembrane region" description="Helical" evidence="8">
    <location>
        <begin position="173"/>
        <end position="193"/>
    </location>
</feature>
<comment type="function">
    <text evidence="8 9">Involved in peptidoglycan biosynthesis. Transports lipid-linked peptidoglycan precursors from the inner to the outer leaflet of the cytoplasmic membrane.</text>
</comment>
<dbReference type="GO" id="GO:0071555">
    <property type="term" value="P:cell wall organization"/>
    <property type="evidence" value="ECO:0007669"/>
    <property type="project" value="UniProtKB-UniRule"/>
</dbReference>
<feature type="transmembrane region" description="Helical" evidence="8">
    <location>
        <begin position="147"/>
        <end position="166"/>
    </location>
</feature>
<dbReference type="PANTHER" id="PTHR47019">
    <property type="entry name" value="LIPID II FLIPPASE MURJ"/>
    <property type="match status" value="1"/>
</dbReference>
<feature type="transmembrane region" description="Helical" evidence="8">
    <location>
        <begin position="25"/>
        <end position="45"/>
    </location>
</feature>
<evidence type="ECO:0000256" key="8">
    <source>
        <dbReference type="HAMAP-Rule" id="MF_02078"/>
    </source>
</evidence>
<feature type="transmembrane region" description="Helical" evidence="8">
    <location>
        <begin position="287"/>
        <end position="305"/>
    </location>
</feature>
<evidence type="ECO:0000256" key="3">
    <source>
        <dbReference type="ARBA" id="ARBA00022692"/>
    </source>
</evidence>
<keyword evidence="2 8" id="KW-1003">Cell membrane</keyword>
<comment type="subcellular location">
    <subcellularLocation>
        <location evidence="1 8">Cell membrane</location>
        <topology evidence="1 8">Multi-pass membrane protein</topology>
    </subcellularLocation>
</comment>
<comment type="pathway">
    <text evidence="8">Cell wall biogenesis; peptidoglycan biosynthesis.</text>
</comment>
<evidence type="ECO:0000256" key="2">
    <source>
        <dbReference type="ARBA" id="ARBA00022475"/>
    </source>
</evidence>
<keyword evidence="8 9" id="KW-0813">Transport</keyword>
<evidence type="ECO:0000256" key="5">
    <source>
        <dbReference type="ARBA" id="ARBA00022984"/>
    </source>
</evidence>
<dbReference type="GO" id="GO:0005886">
    <property type="term" value="C:plasma membrane"/>
    <property type="evidence" value="ECO:0007669"/>
    <property type="project" value="UniProtKB-SubCell"/>
</dbReference>
<sequence length="551" mass="60812">MGVGTAFPPSSGVGWEKRGRAMTRILQTSFWIMVITLVSKFLGFFRETAIAKYFGATSEADAFFVAFSIPGVLLSTVVAAVGTTFIPVYERLDGDKRDRYLANLTNIVGLFSLFLFVVSYLFAGPLVRLFAPGFPEDTFALAVRLERIFLLTVLFLGYTALFSAYLQVKGKFLFPAAVGIPFNLILVGTLFAVGSRLGIVGFTWIAVVATFSQFLLLVFPLFRVGYPYRPVLDFREEGFRQTLVLFSPVVIGTAASQVAVMVDRMLASGLPAGSVSALNYANKLMQFTYGVLATSLFVVLFPHFTRIAAREGTAELSRTLRRTLEGLVLFLLPVTAGSVVLALPVVQVLFERGVFTREATTITAPLFALFSLGLFGLSLRDLWMRAFYALQDTRTPMWNSVLAVALNIALNLLLVGPLGAQGLALSTSVSFTVAAFLLHRDLQRQIGSLWDEDLRAALFRALLATGGLTLALLPVPYVFPYDSRFFTRLLLLFAIITLGAALYAFLLYVLGDPTVRRVVEHGRRRILALRGKSPREMWESGKRLFLERLRS</sequence>
<dbReference type="UniPathway" id="UPA00219"/>
<feature type="transmembrane region" description="Helical" evidence="8">
    <location>
        <begin position="420"/>
        <end position="438"/>
    </location>
</feature>
<dbReference type="GO" id="GO:0008360">
    <property type="term" value="P:regulation of cell shape"/>
    <property type="evidence" value="ECO:0007669"/>
    <property type="project" value="UniProtKB-UniRule"/>
</dbReference>
<comment type="caution">
    <text evidence="10">The sequence shown here is derived from an EMBL/GenBank/DDBJ whole genome shotgun (WGS) entry which is preliminary data.</text>
</comment>
<feature type="transmembrane region" description="Helical" evidence="8">
    <location>
        <begin position="395"/>
        <end position="414"/>
    </location>
</feature>
<protein>
    <recommendedName>
        <fullName evidence="8">Probable lipid II flippase MurJ</fullName>
    </recommendedName>
</protein>
<keyword evidence="3 8" id="KW-0812">Transmembrane</keyword>
<feature type="transmembrane region" description="Helical" evidence="8">
    <location>
        <begin position="485"/>
        <end position="510"/>
    </location>
</feature>
<accession>A0A660KWC7</accession>
<evidence type="ECO:0000313" key="10">
    <source>
        <dbReference type="EMBL" id="RKQ84601.1"/>
    </source>
</evidence>
<gene>
    <name evidence="8" type="primary">murJ</name>
    <name evidence="10" type="ORF">C7438_1090</name>
</gene>
<dbReference type="PANTHER" id="PTHR47019:SF1">
    <property type="entry name" value="LIPID II FLIPPASE MURJ"/>
    <property type="match status" value="1"/>
</dbReference>
<feature type="transmembrane region" description="Helical" evidence="8">
    <location>
        <begin position="199"/>
        <end position="222"/>
    </location>
</feature>
<keyword evidence="6 8" id="KW-1133">Transmembrane helix</keyword>
<feature type="transmembrane region" description="Helical" evidence="8">
    <location>
        <begin position="65"/>
        <end position="89"/>
    </location>
</feature>
<evidence type="ECO:0000256" key="4">
    <source>
        <dbReference type="ARBA" id="ARBA00022960"/>
    </source>
</evidence>
<feature type="transmembrane region" description="Helical" evidence="8">
    <location>
        <begin position="101"/>
        <end position="127"/>
    </location>
</feature>
<name>A0A660KWC7_9BACL</name>
<keyword evidence="11" id="KW-1185">Reference proteome</keyword>
<dbReference type="GO" id="GO:0034204">
    <property type="term" value="P:lipid translocation"/>
    <property type="evidence" value="ECO:0007669"/>
    <property type="project" value="TreeGrafter"/>
</dbReference>
<keyword evidence="5 8" id="KW-0573">Peptidoglycan synthesis</keyword>